<dbReference type="EMBL" id="CM042054">
    <property type="protein sequence ID" value="KAI3707573.1"/>
    <property type="molecule type" value="Genomic_DNA"/>
</dbReference>
<reference evidence="2" key="1">
    <citation type="journal article" date="2022" name="Mol. Ecol. Resour.">
        <title>The genomes of chicory, endive, great burdock and yacon provide insights into Asteraceae palaeo-polyploidization history and plant inulin production.</title>
        <authorList>
            <person name="Fan W."/>
            <person name="Wang S."/>
            <person name="Wang H."/>
            <person name="Wang A."/>
            <person name="Jiang F."/>
            <person name="Liu H."/>
            <person name="Zhao H."/>
            <person name="Xu D."/>
            <person name="Zhang Y."/>
        </authorList>
    </citation>
    <scope>NUCLEOTIDE SEQUENCE [LARGE SCALE GENOMIC DNA]</scope>
    <source>
        <strain evidence="2">cv. Niubang</strain>
    </source>
</reference>
<accession>A0ACB9ACZ4</accession>
<dbReference type="Proteomes" id="UP001055879">
    <property type="component" value="Linkage Group LG08"/>
</dbReference>
<evidence type="ECO:0000313" key="2">
    <source>
        <dbReference type="Proteomes" id="UP001055879"/>
    </source>
</evidence>
<evidence type="ECO:0000313" key="1">
    <source>
        <dbReference type="EMBL" id="KAI3707573.1"/>
    </source>
</evidence>
<protein>
    <submittedName>
        <fullName evidence="1">Uncharacterized protein</fullName>
    </submittedName>
</protein>
<comment type="caution">
    <text evidence="1">The sequence shown here is derived from an EMBL/GenBank/DDBJ whole genome shotgun (WGS) entry which is preliminary data.</text>
</comment>
<organism evidence="1 2">
    <name type="scientific">Arctium lappa</name>
    <name type="common">Greater burdock</name>
    <name type="synonym">Lappa major</name>
    <dbReference type="NCBI Taxonomy" id="4217"/>
    <lineage>
        <taxon>Eukaryota</taxon>
        <taxon>Viridiplantae</taxon>
        <taxon>Streptophyta</taxon>
        <taxon>Embryophyta</taxon>
        <taxon>Tracheophyta</taxon>
        <taxon>Spermatophyta</taxon>
        <taxon>Magnoliopsida</taxon>
        <taxon>eudicotyledons</taxon>
        <taxon>Gunneridae</taxon>
        <taxon>Pentapetalae</taxon>
        <taxon>asterids</taxon>
        <taxon>campanulids</taxon>
        <taxon>Asterales</taxon>
        <taxon>Asteraceae</taxon>
        <taxon>Carduoideae</taxon>
        <taxon>Cardueae</taxon>
        <taxon>Arctiinae</taxon>
        <taxon>Arctium</taxon>
    </lineage>
</organism>
<proteinExistence type="predicted"/>
<keyword evidence="2" id="KW-1185">Reference proteome</keyword>
<gene>
    <name evidence="1" type="ORF">L6452_26199</name>
</gene>
<name>A0ACB9ACZ4_ARCLA</name>
<sequence>MSMASIIYGKLHRNLNKRFNYIQVMRTEKRLGIQTVVVYSDTDRYNFHVKSTDEAVRIGSPPAREWNRKKRGC</sequence>
<reference evidence="1 2" key="2">
    <citation type="journal article" date="2022" name="Mol. Ecol. Resour.">
        <title>The genomes of chicory, endive, great burdock and yacon provide insights into Asteraceae paleo-polyploidization history and plant inulin production.</title>
        <authorList>
            <person name="Fan W."/>
            <person name="Wang S."/>
            <person name="Wang H."/>
            <person name="Wang A."/>
            <person name="Jiang F."/>
            <person name="Liu H."/>
            <person name="Zhao H."/>
            <person name="Xu D."/>
            <person name="Zhang Y."/>
        </authorList>
    </citation>
    <scope>NUCLEOTIDE SEQUENCE [LARGE SCALE GENOMIC DNA]</scope>
    <source>
        <strain evidence="2">cv. Niubang</strain>
    </source>
</reference>